<evidence type="ECO:0000313" key="9">
    <source>
        <dbReference type="WBParaSite" id="nRc.2.0.1.t30987-RA"/>
    </source>
</evidence>
<keyword evidence="8" id="KW-1185">Reference proteome</keyword>
<dbReference type="FunFam" id="1.10.10.10:FF:000168">
    <property type="entry name" value="Replication protein A 32 kDa subunit"/>
    <property type="match status" value="1"/>
</dbReference>
<keyword evidence="5" id="KW-0539">Nucleus</keyword>
<dbReference type="AlphaFoldDB" id="A0A915JZA4"/>
<dbReference type="CDD" id="cd04478">
    <property type="entry name" value="RPA2_DBD_D"/>
    <property type="match status" value="1"/>
</dbReference>
<dbReference type="Gene3D" id="2.40.50.140">
    <property type="entry name" value="Nucleic acid-binding proteins"/>
    <property type="match status" value="1"/>
</dbReference>
<accession>A0A915JZA4</accession>
<dbReference type="PIRSF" id="PIRSF036949">
    <property type="entry name" value="RPA32"/>
    <property type="match status" value="1"/>
</dbReference>
<name>A0A915JZA4_ROMCU</name>
<evidence type="ECO:0000256" key="6">
    <source>
        <dbReference type="SAM" id="MobiDB-lite"/>
    </source>
</evidence>
<feature type="domain" description="Replication protein A C-terminal" evidence="7">
    <location>
        <begin position="155"/>
        <end position="263"/>
    </location>
</feature>
<evidence type="ECO:0000256" key="1">
    <source>
        <dbReference type="ARBA" id="ARBA00004123"/>
    </source>
</evidence>
<dbReference type="Pfam" id="PF08784">
    <property type="entry name" value="RPA_C"/>
    <property type="match status" value="1"/>
</dbReference>
<dbReference type="InterPro" id="IPR014646">
    <property type="entry name" value="Rfa2/RPA32"/>
</dbReference>
<dbReference type="InterPro" id="IPR036390">
    <property type="entry name" value="WH_DNA-bd_sf"/>
</dbReference>
<dbReference type="GO" id="GO:0006289">
    <property type="term" value="P:nucleotide-excision repair"/>
    <property type="evidence" value="ECO:0007669"/>
    <property type="project" value="TreeGrafter"/>
</dbReference>
<dbReference type="Gene3D" id="1.10.10.10">
    <property type="entry name" value="Winged helix-like DNA-binding domain superfamily/Winged helix DNA-binding domain"/>
    <property type="match status" value="1"/>
</dbReference>
<dbReference type="InterPro" id="IPR012340">
    <property type="entry name" value="NA-bd_OB-fold"/>
</dbReference>
<dbReference type="SUPFAM" id="SSF50249">
    <property type="entry name" value="Nucleic acid-binding proteins"/>
    <property type="match status" value="1"/>
</dbReference>
<comment type="similarity">
    <text evidence="2">Belongs to the replication factor A protein 2 family.</text>
</comment>
<protein>
    <submittedName>
        <fullName evidence="9">Replication protein A 32 kDa subunit</fullName>
    </submittedName>
</protein>
<dbReference type="Proteomes" id="UP000887565">
    <property type="component" value="Unplaced"/>
</dbReference>
<organism evidence="8 9">
    <name type="scientific">Romanomermis culicivorax</name>
    <name type="common">Nematode worm</name>
    <dbReference type="NCBI Taxonomy" id="13658"/>
    <lineage>
        <taxon>Eukaryota</taxon>
        <taxon>Metazoa</taxon>
        <taxon>Ecdysozoa</taxon>
        <taxon>Nematoda</taxon>
        <taxon>Enoplea</taxon>
        <taxon>Dorylaimia</taxon>
        <taxon>Mermithida</taxon>
        <taxon>Mermithoidea</taxon>
        <taxon>Mermithidae</taxon>
        <taxon>Romanomermis</taxon>
    </lineage>
</organism>
<sequence>MFDNNDFDASFGGGGFTASQASGTGDRKANRPRQSKMAPVSIASIHEMLPGQEMLRVGSEEYSAVVVVGVIRNVSRNGPATFYDVDDTTGPPLTVRIYNDGTEDESPAMVNTYVRVYGALKTFDEKRSLMCYSVQPLQDLNELTIHLLETIQCKLFHTKDAVRVAKDKSMGNPLTYGNAMNMMNGNGNLTHSTALPNSSRPLGSGSTPLNQVYAYLKQNDREDGVGLDELKRHFLSSMTEKKLTDHIDFLCSEGQIYTTIDDEHFKVTG</sequence>
<reference evidence="9" key="1">
    <citation type="submission" date="2022-11" db="UniProtKB">
        <authorList>
            <consortium name="WormBaseParasite"/>
        </authorList>
    </citation>
    <scope>IDENTIFICATION</scope>
</reference>
<dbReference type="OMA" id="SFGNKRY"/>
<evidence type="ECO:0000313" key="8">
    <source>
        <dbReference type="Proteomes" id="UP000887565"/>
    </source>
</evidence>
<dbReference type="InterPro" id="IPR014892">
    <property type="entry name" value="RPA_C"/>
</dbReference>
<dbReference type="PANTHER" id="PTHR13989:SF16">
    <property type="entry name" value="REPLICATION PROTEIN A2"/>
    <property type="match status" value="1"/>
</dbReference>
<dbReference type="GO" id="GO:0006260">
    <property type="term" value="P:DNA replication"/>
    <property type="evidence" value="ECO:0007669"/>
    <property type="project" value="UniProtKB-KW"/>
</dbReference>
<evidence type="ECO:0000256" key="5">
    <source>
        <dbReference type="ARBA" id="ARBA00023242"/>
    </source>
</evidence>
<evidence type="ECO:0000256" key="2">
    <source>
        <dbReference type="ARBA" id="ARBA00007815"/>
    </source>
</evidence>
<feature type="region of interest" description="Disordered" evidence="6">
    <location>
        <begin position="1"/>
        <end position="37"/>
    </location>
</feature>
<dbReference type="PANTHER" id="PTHR13989">
    <property type="entry name" value="REPLICATION PROTEIN A-RELATED"/>
    <property type="match status" value="1"/>
</dbReference>
<dbReference type="GO" id="GO:0003697">
    <property type="term" value="F:single-stranded DNA binding"/>
    <property type="evidence" value="ECO:0007669"/>
    <property type="project" value="TreeGrafter"/>
</dbReference>
<evidence type="ECO:0000256" key="3">
    <source>
        <dbReference type="ARBA" id="ARBA00022705"/>
    </source>
</evidence>
<dbReference type="GO" id="GO:0005662">
    <property type="term" value="C:DNA replication factor A complex"/>
    <property type="evidence" value="ECO:0007669"/>
    <property type="project" value="TreeGrafter"/>
</dbReference>
<keyword evidence="4" id="KW-0238">DNA-binding</keyword>
<dbReference type="SUPFAM" id="SSF46785">
    <property type="entry name" value="Winged helix' DNA-binding domain"/>
    <property type="match status" value="1"/>
</dbReference>
<keyword evidence="3" id="KW-0235">DNA replication</keyword>
<comment type="subcellular location">
    <subcellularLocation>
        <location evidence="1">Nucleus</location>
    </subcellularLocation>
</comment>
<evidence type="ECO:0000256" key="4">
    <source>
        <dbReference type="ARBA" id="ARBA00023125"/>
    </source>
</evidence>
<dbReference type="InterPro" id="IPR040260">
    <property type="entry name" value="RFA2-like"/>
</dbReference>
<dbReference type="GO" id="GO:0000724">
    <property type="term" value="P:double-strand break repair via homologous recombination"/>
    <property type="evidence" value="ECO:0007669"/>
    <property type="project" value="TreeGrafter"/>
</dbReference>
<evidence type="ECO:0000259" key="7">
    <source>
        <dbReference type="Pfam" id="PF08784"/>
    </source>
</evidence>
<dbReference type="GO" id="GO:0000781">
    <property type="term" value="C:chromosome, telomeric region"/>
    <property type="evidence" value="ECO:0007669"/>
    <property type="project" value="TreeGrafter"/>
</dbReference>
<proteinExistence type="inferred from homology"/>
<dbReference type="GO" id="GO:0035861">
    <property type="term" value="C:site of double-strand break"/>
    <property type="evidence" value="ECO:0007669"/>
    <property type="project" value="TreeGrafter"/>
</dbReference>
<dbReference type="WBParaSite" id="nRc.2.0.1.t30987-RA">
    <property type="protein sequence ID" value="nRc.2.0.1.t30987-RA"/>
    <property type="gene ID" value="nRc.2.0.1.g30987"/>
</dbReference>
<dbReference type="InterPro" id="IPR036388">
    <property type="entry name" value="WH-like_DNA-bd_sf"/>
</dbReference>